<dbReference type="Pfam" id="PF06114">
    <property type="entry name" value="Peptidase_M78"/>
    <property type="match status" value="1"/>
</dbReference>
<organism evidence="2 3">
    <name type="scientific">Candidatus Desulfatibia vada</name>
    <dbReference type="NCBI Taxonomy" id="2841696"/>
    <lineage>
        <taxon>Bacteria</taxon>
        <taxon>Pseudomonadati</taxon>
        <taxon>Thermodesulfobacteriota</taxon>
        <taxon>Desulfobacteria</taxon>
        <taxon>Desulfobacterales</taxon>
        <taxon>Desulfobacterales incertae sedis</taxon>
        <taxon>Candidatus Desulfatibia</taxon>
    </lineage>
</organism>
<dbReference type="InterPro" id="IPR052345">
    <property type="entry name" value="Rad_response_metalloprotease"/>
</dbReference>
<name>A0A8J6NXR2_9BACT</name>
<comment type="caution">
    <text evidence="2">The sequence shown here is derived from an EMBL/GenBank/DDBJ whole genome shotgun (WGS) entry which is preliminary data.</text>
</comment>
<gene>
    <name evidence="2" type="ORF">H8D96_01880</name>
</gene>
<dbReference type="PANTHER" id="PTHR43236">
    <property type="entry name" value="ANTITOXIN HIGA1"/>
    <property type="match status" value="1"/>
</dbReference>
<dbReference type="InterPro" id="IPR010359">
    <property type="entry name" value="IrrE_HExxH"/>
</dbReference>
<dbReference type="EMBL" id="JACNIG010000065">
    <property type="protein sequence ID" value="MBC8430646.1"/>
    <property type="molecule type" value="Genomic_DNA"/>
</dbReference>
<evidence type="ECO:0000259" key="1">
    <source>
        <dbReference type="Pfam" id="PF06114"/>
    </source>
</evidence>
<proteinExistence type="predicted"/>
<accession>A0A8J6NXR2</accession>
<sequence length="233" mass="26060">MKVPWISKEEIALKAMDLMEAFQTMAGYMVKPPIPVEDIIERSLGLRLVYEDLEKVFGSNDVLGATYVVAKVICINERLFEHSSEGRLVFTCAHEAGHWVLHRRYVDAEGGDNSKDEAIVCRPRDAKAPIEWQADYFAACLLMPEKGIREAFQKVCGPEPFIINNVKGGVQEGSRSEEPFVEQWPFIAAAMCEAGGFSNVSKQAMIIRLQDLGLLINQTTTRMDWKAVCSEAS</sequence>
<protein>
    <submittedName>
        <fullName evidence="2">ImmA/IrrE family metallo-endopeptidase</fullName>
    </submittedName>
</protein>
<dbReference type="Gene3D" id="1.10.10.2910">
    <property type="match status" value="1"/>
</dbReference>
<dbReference type="AlphaFoldDB" id="A0A8J6NXR2"/>
<reference evidence="2 3" key="1">
    <citation type="submission" date="2020-08" db="EMBL/GenBank/DDBJ databases">
        <title>Bridging the membrane lipid divide: bacteria of the FCB group superphylum have the potential to synthesize archaeal ether lipids.</title>
        <authorList>
            <person name="Villanueva L."/>
            <person name="Von Meijenfeldt F.A.B."/>
            <person name="Westbye A.B."/>
            <person name="Yadav S."/>
            <person name="Hopmans E.C."/>
            <person name="Dutilh B.E."/>
            <person name="Sinninghe Damste J.S."/>
        </authorList>
    </citation>
    <scope>NUCLEOTIDE SEQUENCE [LARGE SCALE GENOMIC DNA]</scope>
    <source>
        <strain evidence="2">NIOZ-UU17</strain>
    </source>
</reference>
<dbReference type="PANTHER" id="PTHR43236:SF2">
    <property type="entry name" value="BLL0069 PROTEIN"/>
    <property type="match status" value="1"/>
</dbReference>
<feature type="domain" description="IrrE N-terminal-like" evidence="1">
    <location>
        <begin position="43"/>
        <end position="153"/>
    </location>
</feature>
<evidence type="ECO:0000313" key="3">
    <source>
        <dbReference type="Proteomes" id="UP000605201"/>
    </source>
</evidence>
<evidence type="ECO:0000313" key="2">
    <source>
        <dbReference type="EMBL" id="MBC8430646.1"/>
    </source>
</evidence>
<dbReference type="Proteomes" id="UP000605201">
    <property type="component" value="Unassembled WGS sequence"/>
</dbReference>